<dbReference type="EMBL" id="JAIGNO010000002">
    <property type="protein sequence ID" value="MBX7481665.1"/>
    <property type="molecule type" value="Genomic_DNA"/>
</dbReference>
<evidence type="ECO:0000256" key="2">
    <source>
        <dbReference type="RuleBase" id="RU362097"/>
    </source>
</evidence>
<keyword evidence="2" id="KW-0449">Lipoprotein</keyword>
<comment type="similarity">
    <text evidence="1 2">Belongs to the outer membrane factor (OMF) (TC 1.B.17) family.</text>
</comment>
<sequence>MPSRPAMMLGLLLAAIPNGLAAQERELSQPPEVPMAGAFDNLVSGDAPASGAAWWRDFNDPVLDALIETAMRGNFTIAEAAARLDRARAGIRAADGTRLPAIGVDAEAGYARLSREDPQLGPAAQLPGFERNQDRYAATIGATWELDLFGRLGARSREARADALASAAGLEAARLAVTTEIAERYITLRLLQQRRGVAEARAAALGELARLSALRVERGVSAPVERDRLLAELETARAVVPALQTAIEEQYARIDVLLAREIGTSRRDLAAPTGLPAARVIDLSATPAELLGRRPDILAAYATLVARDAGVAAAQRDRLPRFNLGGLIGTIAGAINPLFGAAAFTAQGSGGVSYTASDGGRSRAAVDAARAEVDEATAAYQRTVLSAIADVEAAGAARDGAAARAAGLREAERRLEATLDAVRLGEARGAVALVDVLDVDRRLQDARDARLVAEADEALASIALVRALGGAGASQTELAGAD</sequence>
<gene>
    <name evidence="3" type="ORF">K3174_03925</name>
</gene>
<keyword evidence="2" id="KW-0564">Palmitate</keyword>
<keyword evidence="2" id="KW-0472">Membrane</keyword>
<evidence type="ECO:0000313" key="3">
    <source>
        <dbReference type="EMBL" id="MBX7481665.1"/>
    </source>
</evidence>
<dbReference type="SUPFAM" id="SSF56954">
    <property type="entry name" value="Outer membrane efflux proteins (OEP)"/>
    <property type="match status" value="1"/>
</dbReference>
<dbReference type="PANTHER" id="PTHR30203">
    <property type="entry name" value="OUTER MEMBRANE CATION EFFLUX PROTEIN"/>
    <property type="match status" value="1"/>
</dbReference>
<dbReference type="Gene3D" id="1.20.1600.10">
    <property type="entry name" value="Outer membrane efflux proteins (OEP)"/>
    <property type="match status" value="1"/>
</dbReference>
<comment type="caution">
    <text evidence="3">The sequence shown here is derived from an EMBL/GenBank/DDBJ whole genome shotgun (WGS) entry which is preliminary data.</text>
</comment>
<dbReference type="RefSeq" id="WP_221555758.1">
    <property type="nucleotide sequence ID" value="NZ_JAIGNO010000002.1"/>
</dbReference>
<dbReference type="InterPro" id="IPR003423">
    <property type="entry name" value="OMP_efflux"/>
</dbReference>
<dbReference type="Gene3D" id="2.20.200.10">
    <property type="entry name" value="Outer membrane efflux proteins (OEP)"/>
    <property type="match status" value="1"/>
</dbReference>
<organism evidence="3 4">
    <name type="scientific">Qipengyuania qiaonensis</name>
    <dbReference type="NCBI Taxonomy" id="2867240"/>
    <lineage>
        <taxon>Bacteria</taxon>
        <taxon>Pseudomonadati</taxon>
        <taxon>Pseudomonadota</taxon>
        <taxon>Alphaproteobacteria</taxon>
        <taxon>Sphingomonadales</taxon>
        <taxon>Erythrobacteraceae</taxon>
        <taxon>Qipengyuania</taxon>
    </lineage>
</organism>
<feature type="signal peptide" evidence="2">
    <location>
        <begin position="1"/>
        <end position="21"/>
    </location>
</feature>
<dbReference type="PANTHER" id="PTHR30203:SF25">
    <property type="entry name" value="OUTER MEMBRANE PROTEIN-RELATED"/>
    <property type="match status" value="1"/>
</dbReference>
<proteinExistence type="inferred from homology"/>
<keyword evidence="2" id="KW-1134">Transmembrane beta strand</keyword>
<evidence type="ECO:0000313" key="4">
    <source>
        <dbReference type="Proteomes" id="UP000755104"/>
    </source>
</evidence>
<keyword evidence="4" id="KW-1185">Reference proteome</keyword>
<evidence type="ECO:0000256" key="1">
    <source>
        <dbReference type="ARBA" id="ARBA00007613"/>
    </source>
</evidence>
<comment type="subcellular location">
    <subcellularLocation>
        <location evidence="2">Cell membrane</location>
        <topology evidence="2">Lipid-anchor</topology>
    </subcellularLocation>
</comment>
<keyword evidence="2" id="KW-0732">Signal</keyword>
<reference evidence="3 4" key="1">
    <citation type="submission" date="2021-08" db="EMBL/GenBank/DDBJ databases">
        <title>Comparative Genomics Analysis of the Genus Qipengyuania Reveals Extensive Genetic Diversity and Metabolic Versatility, Including the Description of Fifteen Novel Species.</title>
        <authorList>
            <person name="Liu Y."/>
        </authorList>
    </citation>
    <scope>NUCLEOTIDE SEQUENCE [LARGE SCALE GENOMIC DNA]</scope>
    <source>
        <strain evidence="3 4">6D47A</strain>
    </source>
</reference>
<name>A0ABS7J6Q1_9SPHN</name>
<keyword evidence="2" id="KW-0812">Transmembrane</keyword>
<dbReference type="NCBIfam" id="TIGR01845">
    <property type="entry name" value="outer_NodT"/>
    <property type="match status" value="1"/>
</dbReference>
<accession>A0ABS7J6Q1</accession>
<feature type="chain" id="PRO_5044956501" evidence="2">
    <location>
        <begin position="22"/>
        <end position="482"/>
    </location>
</feature>
<dbReference type="Proteomes" id="UP000755104">
    <property type="component" value="Unassembled WGS sequence"/>
</dbReference>
<dbReference type="Pfam" id="PF02321">
    <property type="entry name" value="OEP"/>
    <property type="match status" value="2"/>
</dbReference>
<protein>
    <submittedName>
        <fullName evidence="3">TolC family protein</fullName>
    </submittedName>
</protein>
<dbReference type="InterPro" id="IPR010131">
    <property type="entry name" value="MdtP/NodT-like"/>
</dbReference>